<proteinExistence type="predicted"/>
<keyword evidence="3" id="KW-1185">Reference proteome</keyword>
<protein>
    <submittedName>
        <fullName evidence="2">Uncharacterized protein</fullName>
    </submittedName>
</protein>
<gene>
    <name evidence="2" type="ORF">AAFF_G00437450</name>
</gene>
<dbReference type="Proteomes" id="UP001221898">
    <property type="component" value="Unassembled WGS sequence"/>
</dbReference>
<evidence type="ECO:0000313" key="3">
    <source>
        <dbReference type="Proteomes" id="UP001221898"/>
    </source>
</evidence>
<evidence type="ECO:0000313" key="2">
    <source>
        <dbReference type="EMBL" id="KAJ8397469.1"/>
    </source>
</evidence>
<feature type="compositionally biased region" description="Basic and acidic residues" evidence="1">
    <location>
        <begin position="201"/>
        <end position="220"/>
    </location>
</feature>
<reference evidence="2" key="1">
    <citation type="journal article" date="2023" name="Science">
        <title>Genome structures resolve the early diversification of teleost fishes.</title>
        <authorList>
            <person name="Parey E."/>
            <person name="Louis A."/>
            <person name="Montfort J."/>
            <person name="Bouchez O."/>
            <person name="Roques C."/>
            <person name="Iampietro C."/>
            <person name="Lluch J."/>
            <person name="Castinel A."/>
            <person name="Donnadieu C."/>
            <person name="Desvignes T."/>
            <person name="Floi Bucao C."/>
            <person name="Jouanno E."/>
            <person name="Wen M."/>
            <person name="Mejri S."/>
            <person name="Dirks R."/>
            <person name="Jansen H."/>
            <person name="Henkel C."/>
            <person name="Chen W.J."/>
            <person name="Zahm M."/>
            <person name="Cabau C."/>
            <person name="Klopp C."/>
            <person name="Thompson A.W."/>
            <person name="Robinson-Rechavi M."/>
            <person name="Braasch I."/>
            <person name="Lecointre G."/>
            <person name="Bobe J."/>
            <person name="Postlethwait J.H."/>
            <person name="Berthelot C."/>
            <person name="Roest Crollius H."/>
            <person name="Guiguen Y."/>
        </authorList>
    </citation>
    <scope>NUCLEOTIDE SEQUENCE</scope>
    <source>
        <strain evidence="2">NC1722</strain>
    </source>
</reference>
<dbReference type="EMBL" id="JAINUG010000097">
    <property type="protein sequence ID" value="KAJ8397469.1"/>
    <property type="molecule type" value="Genomic_DNA"/>
</dbReference>
<name>A0AAD7WIP1_9TELE</name>
<dbReference type="AlphaFoldDB" id="A0AAD7WIP1"/>
<sequence>MSRAGQQQPLPLCAEVQYPEELKDARKQYRQTFMKERPETLIADKYQNGDLYSTVTEMKDNFTQLEIELVQLRELVLTQLCSKDSTQTLQDQISKLKKGHESTCTELLKGLQRDREMYKGELTALTEEVRELQQDREMCRRELAAVTEELQKRDRTVQNMREQLHSPSSHSPHHTVSSIQKNQQPPPPPHPTASPAQNSQEQRKRAGRERDTGHSRRDAAELHYGMLLNVKNMAIKSL</sequence>
<dbReference type="Gene3D" id="1.10.287.1490">
    <property type="match status" value="1"/>
</dbReference>
<accession>A0AAD7WIP1</accession>
<organism evidence="2 3">
    <name type="scientific">Aldrovandia affinis</name>
    <dbReference type="NCBI Taxonomy" id="143900"/>
    <lineage>
        <taxon>Eukaryota</taxon>
        <taxon>Metazoa</taxon>
        <taxon>Chordata</taxon>
        <taxon>Craniata</taxon>
        <taxon>Vertebrata</taxon>
        <taxon>Euteleostomi</taxon>
        <taxon>Actinopterygii</taxon>
        <taxon>Neopterygii</taxon>
        <taxon>Teleostei</taxon>
        <taxon>Notacanthiformes</taxon>
        <taxon>Halosauridae</taxon>
        <taxon>Aldrovandia</taxon>
    </lineage>
</organism>
<comment type="caution">
    <text evidence="2">The sequence shown here is derived from an EMBL/GenBank/DDBJ whole genome shotgun (WGS) entry which is preliminary data.</text>
</comment>
<evidence type="ECO:0000256" key="1">
    <source>
        <dbReference type="SAM" id="MobiDB-lite"/>
    </source>
</evidence>
<feature type="region of interest" description="Disordered" evidence="1">
    <location>
        <begin position="157"/>
        <end position="220"/>
    </location>
</feature>